<dbReference type="EMBL" id="SRSC01000001">
    <property type="protein sequence ID" value="TGU74702.1"/>
    <property type="molecule type" value="Genomic_DNA"/>
</dbReference>
<evidence type="ECO:0000313" key="2">
    <source>
        <dbReference type="Proteomes" id="UP000306416"/>
    </source>
</evidence>
<reference evidence="1 2" key="1">
    <citation type="submission" date="2019-04" db="EMBL/GenBank/DDBJ databases">
        <title>Geobacter oryzae sp. nov., ferric-reducing bacteria isolated from paddy soil.</title>
        <authorList>
            <person name="Xu Z."/>
            <person name="Masuda Y."/>
            <person name="Itoh H."/>
            <person name="Senoo K."/>
        </authorList>
    </citation>
    <scope>NUCLEOTIDE SEQUENCE [LARGE SCALE GENOMIC DNA]</scope>
    <source>
        <strain evidence="1 2">Red111</strain>
    </source>
</reference>
<dbReference type="Proteomes" id="UP000306416">
    <property type="component" value="Unassembled WGS sequence"/>
</dbReference>
<evidence type="ECO:0000313" key="1">
    <source>
        <dbReference type="EMBL" id="TGU74702.1"/>
    </source>
</evidence>
<comment type="caution">
    <text evidence="1">The sequence shown here is derived from an EMBL/GenBank/DDBJ whole genome shotgun (WGS) entry which is preliminary data.</text>
</comment>
<dbReference type="AlphaFoldDB" id="A0A4V3P093"/>
<protein>
    <submittedName>
        <fullName evidence="1">Uncharacterized protein</fullName>
    </submittedName>
</protein>
<keyword evidence="2" id="KW-1185">Reference proteome</keyword>
<name>A0A4V3P093_9BACT</name>
<sequence>MADKDKCEQPARHKAHMCKLKKDGRMDEYERHGEKPIVYCNKCRVQANDPLVVCNPRSIKPVR</sequence>
<gene>
    <name evidence="1" type="ORF">E4633_04365</name>
</gene>
<organism evidence="1 2">
    <name type="scientific">Geomonas terrae</name>
    <dbReference type="NCBI Taxonomy" id="2562681"/>
    <lineage>
        <taxon>Bacteria</taxon>
        <taxon>Pseudomonadati</taxon>
        <taxon>Thermodesulfobacteriota</taxon>
        <taxon>Desulfuromonadia</taxon>
        <taxon>Geobacterales</taxon>
        <taxon>Geobacteraceae</taxon>
        <taxon>Geomonas</taxon>
    </lineage>
</organism>
<accession>A0A4V3P093</accession>
<dbReference type="RefSeq" id="WP_135869027.1">
    <property type="nucleotide sequence ID" value="NZ_SRSC01000001.1"/>
</dbReference>
<proteinExistence type="predicted"/>